<evidence type="ECO:0000313" key="3">
    <source>
        <dbReference type="Proteomes" id="UP000000600"/>
    </source>
</evidence>
<dbReference type="EMBL" id="CT868119">
    <property type="protein sequence ID" value="CAK72377.1"/>
    <property type="molecule type" value="Genomic_DNA"/>
</dbReference>
<dbReference type="Proteomes" id="UP000000600">
    <property type="component" value="Unassembled WGS sequence"/>
</dbReference>
<sequence>MGCVKTQSVEIYQENSNQLLNDQKVVENQQKIYPDQGNFWQGLQFYIGVNVDFSYPEFMIFDVGGKYQVCKVIIMKMQMDSFLQLIHQIKSSYFYVKEQLLNLNKIQSSNSQHVYKARQITSRQLSLDLRMRNFWILGIDSIFQICSAKTGQRVQEGILKLINLIKKYKYQKFHYTQLNKNNEKQQYDSQFKDINLNLYPYFQVIAFQIFSIFLLELISFSKISNLNSSFQISINQTVCFTHLSQSLYNYLTTLSISDQSLFFFIRVYLPTSFIYFIFLSLIFLIQQQLRQYSLITMKALILIFSKELSIKTFKILLMVKYSILHFLIYQHQHSSAFSQYILFYFQIGLAYFTKNYITFISFLFNIVCMILFLYLIEINLIHFIIAISIGINIKQYAN</sequence>
<feature type="transmembrane region" description="Helical" evidence="1">
    <location>
        <begin position="371"/>
        <end position="393"/>
    </location>
</feature>
<keyword evidence="3" id="KW-1185">Reference proteome</keyword>
<evidence type="ECO:0000313" key="2">
    <source>
        <dbReference type="EMBL" id="CAK72377.1"/>
    </source>
</evidence>
<feature type="transmembrane region" description="Helical" evidence="1">
    <location>
        <begin position="312"/>
        <end position="329"/>
    </location>
</feature>
<feature type="transmembrane region" description="Helical" evidence="1">
    <location>
        <begin position="341"/>
        <end position="364"/>
    </location>
</feature>
<feature type="transmembrane region" description="Helical" evidence="1">
    <location>
        <begin position="198"/>
        <end position="220"/>
    </location>
</feature>
<gene>
    <name evidence="2" type="ORF">GSPATT00008819001</name>
</gene>
<reference evidence="2 3" key="1">
    <citation type="journal article" date="2006" name="Nature">
        <title>Global trends of whole-genome duplications revealed by the ciliate Paramecium tetraurelia.</title>
        <authorList>
            <consortium name="Genoscope"/>
            <person name="Aury J.-M."/>
            <person name="Jaillon O."/>
            <person name="Duret L."/>
            <person name="Noel B."/>
            <person name="Jubin C."/>
            <person name="Porcel B.M."/>
            <person name="Segurens B."/>
            <person name="Daubin V."/>
            <person name="Anthouard V."/>
            <person name="Aiach N."/>
            <person name="Arnaiz O."/>
            <person name="Billaut A."/>
            <person name="Beisson J."/>
            <person name="Blanc I."/>
            <person name="Bouhouche K."/>
            <person name="Camara F."/>
            <person name="Duharcourt S."/>
            <person name="Guigo R."/>
            <person name="Gogendeau D."/>
            <person name="Katinka M."/>
            <person name="Keller A.-M."/>
            <person name="Kissmehl R."/>
            <person name="Klotz C."/>
            <person name="Koll F."/>
            <person name="Le Moue A."/>
            <person name="Lepere C."/>
            <person name="Malinsky S."/>
            <person name="Nowacki M."/>
            <person name="Nowak J.K."/>
            <person name="Plattner H."/>
            <person name="Poulain J."/>
            <person name="Ruiz F."/>
            <person name="Serrano V."/>
            <person name="Zagulski M."/>
            <person name="Dessen P."/>
            <person name="Betermier M."/>
            <person name="Weissenbach J."/>
            <person name="Scarpelli C."/>
            <person name="Schachter V."/>
            <person name="Sperling L."/>
            <person name="Meyer E."/>
            <person name="Cohen J."/>
            <person name="Wincker P."/>
        </authorList>
    </citation>
    <scope>NUCLEOTIDE SEQUENCE [LARGE SCALE GENOMIC DNA]</scope>
    <source>
        <strain evidence="2 3">Stock d4-2</strain>
    </source>
</reference>
<feature type="transmembrane region" description="Helical" evidence="1">
    <location>
        <begin position="263"/>
        <end position="285"/>
    </location>
</feature>
<evidence type="ECO:0000256" key="1">
    <source>
        <dbReference type="SAM" id="Phobius"/>
    </source>
</evidence>
<dbReference type="AlphaFoldDB" id="A0CNL0"/>
<keyword evidence="1" id="KW-0472">Membrane</keyword>
<dbReference type="InParanoid" id="A0CNL0"/>
<dbReference type="HOGENOM" id="CLU_693482_0_0_1"/>
<keyword evidence="1" id="KW-0812">Transmembrane</keyword>
<organism evidence="2 3">
    <name type="scientific">Paramecium tetraurelia</name>
    <dbReference type="NCBI Taxonomy" id="5888"/>
    <lineage>
        <taxon>Eukaryota</taxon>
        <taxon>Sar</taxon>
        <taxon>Alveolata</taxon>
        <taxon>Ciliophora</taxon>
        <taxon>Intramacronucleata</taxon>
        <taxon>Oligohymenophorea</taxon>
        <taxon>Peniculida</taxon>
        <taxon>Parameciidae</taxon>
        <taxon>Paramecium</taxon>
    </lineage>
</organism>
<protein>
    <recommendedName>
        <fullName evidence="4">Transmembrane protein</fullName>
    </recommendedName>
</protein>
<dbReference type="GeneID" id="5025559"/>
<accession>A0CNL0</accession>
<name>A0CNL0_PARTE</name>
<evidence type="ECO:0008006" key="4">
    <source>
        <dbReference type="Google" id="ProtNLM"/>
    </source>
</evidence>
<dbReference type="KEGG" id="ptm:GSPATT00008819001"/>
<keyword evidence="1" id="KW-1133">Transmembrane helix</keyword>
<proteinExistence type="predicted"/>
<dbReference type="RefSeq" id="XP_001439774.1">
    <property type="nucleotide sequence ID" value="XM_001439737.1"/>
</dbReference>